<organism evidence="1 2">
    <name type="scientific">Mycena albidolilacea</name>
    <dbReference type="NCBI Taxonomy" id="1033008"/>
    <lineage>
        <taxon>Eukaryota</taxon>
        <taxon>Fungi</taxon>
        <taxon>Dikarya</taxon>
        <taxon>Basidiomycota</taxon>
        <taxon>Agaricomycotina</taxon>
        <taxon>Agaricomycetes</taxon>
        <taxon>Agaricomycetidae</taxon>
        <taxon>Agaricales</taxon>
        <taxon>Marasmiineae</taxon>
        <taxon>Mycenaceae</taxon>
        <taxon>Mycena</taxon>
    </lineage>
</organism>
<dbReference type="GO" id="GO:0016301">
    <property type="term" value="F:kinase activity"/>
    <property type="evidence" value="ECO:0007669"/>
    <property type="project" value="UniProtKB-KW"/>
</dbReference>
<dbReference type="PANTHER" id="PTHR11909">
    <property type="entry name" value="CASEIN KINASE-RELATED"/>
    <property type="match status" value="1"/>
</dbReference>
<keyword evidence="2" id="KW-1185">Reference proteome</keyword>
<dbReference type="EMBL" id="JARIHO010000069">
    <property type="protein sequence ID" value="KAJ7312898.1"/>
    <property type="molecule type" value="Genomic_DNA"/>
</dbReference>
<dbReference type="Gene3D" id="1.10.510.10">
    <property type="entry name" value="Transferase(Phosphotransferase) domain 1"/>
    <property type="match status" value="1"/>
</dbReference>
<dbReference type="AlphaFoldDB" id="A0AAD6ZA57"/>
<dbReference type="InterPro" id="IPR011009">
    <property type="entry name" value="Kinase-like_dom_sf"/>
</dbReference>
<protein>
    <submittedName>
        <fullName evidence="1">Kinase-like domain-containing protein</fullName>
    </submittedName>
</protein>
<keyword evidence="1" id="KW-0418">Kinase</keyword>
<name>A0AAD6ZA57_9AGAR</name>
<dbReference type="Proteomes" id="UP001218218">
    <property type="component" value="Unassembled WGS sequence"/>
</dbReference>
<keyword evidence="1" id="KW-0808">Transferase</keyword>
<gene>
    <name evidence="1" type="ORF">DFH08DRAFT_717213</name>
</gene>
<reference evidence="1" key="1">
    <citation type="submission" date="2023-03" db="EMBL/GenBank/DDBJ databases">
        <title>Massive genome expansion in bonnet fungi (Mycena s.s.) driven by repeated elements and novel gene families across ecological guilds.</title>
        <authorList>
            <consortium name="Lawrence Berkeley National Laboratory"/>
            <person name="Harder C.B."/>
            <person name="Miyauchi S."/>
            <person name="Viragh M."/>
            <person name="Kuo A."/>
            <person name="Thoen E."/>
            <person name="Andreopoulos B."/>
            <person name="Lu D."/>
            <person name="Skrede I."/>
            <person name="Drula E."/>
            <person name="Henrissat B."/>
            <person name="Morin E."/>
            <person name="Kohler A."/>
            <person name="Barry K."/>
            <person name="LaButti K."/>
            <person name="Morin E."/>
            <person name="Salamov A."/>
            <person name="Lipzen A."/>
            <person name="Mereny Z."/>
            <person name="Hegedus B."/>
            <person name="Baldrian P."/>
            <person name="Stursova M."/>
            <person name="Weitz H."/>
            <person name="Taylor A."/>
            <person name="Grigoriev I.V."/>
            <person name="Nagy L.G."/>
            <person name="Martin F."/>
            <person name="Kauserud H."/>
        </authorList>
    </citation>
    <scope>NUCLEOTIDE SEQUENCE</scope>
    <source>
        <strain evidence="1">CBHHK002</strain>
    </source>
</reference>
<sequence>MSPSTLPLKTVEWIVYQVYLSCLSQFNTYSSGCDQHFCSPAMPCVGAQALLAPMFCLRLVDSTWNAAVKNFQDSIREVFFSRVEDGYYPHTWHINTRVRKSVLLSRYRVFRTIASEEGTWLRSRGVYLAYDIGGAQGCANPAQVIIKTWAVASDFECQREVAAYRALGGADPCPGVPVPRVAAAAYDAVCDVHALVLPKLGPTLEDLRALLPNNRFDARMVLVVAIEMANIHARGLIHSGIKPGNICIAPRGSADAPSRLYAIDFGFSFALDTNSPLPSAHRIDAVGNRRFMSVFAHHGISQSQRDDLESLAYLLSYLFHSQLPWDGPIKQNGTSRSRSPPQQQHVWRLKIATPAAVLFRDMDECFHEFWRDVKALAYAEVPDYDKMRARFADCLAEYNKAASPCGWWDIWNECSQ</sequence>
<proteinExistence type="predicted"/>
<dbReference type="SUPFAM" id="SSF56112">
    <property type="entry name" value="Protein kinase-like (PK-like)"/>
    <property type="match status" value="1"/>
</dbReference>
<comment type="caution">
    <text evidence="1">The sequence shown here is derived from an EMBL/GenBank/DDBJ whole genome shotgun (WGS) entry which is preliminary data.</text>
</comment>
<evidence type="ECO:0000313" key="2">
    <source>
        <dbReference type="Proteomes" id="UP001218218"/>
    </source>
</evidence>
<evidence type="ECO:0000313" key="1">
    <source>
        <dbReference type="EMBL" id="KAJ7312898.1"/>
    </source>
</evidence>
<accession>A0AAD6ZA57</accession>
<dbReference type="InterPro" id="IPR050235">
    <property type="entry name" value="CK1_Ser-Thr_kinase"/>
</dbReference>